<organism evidence="1 2">
    <name type="scientific">Puccinia coronata f. sp. avenae</name>
    <dbReference type="NCBI Taxonomy" id="200324"/>
    <lineage>
        <taxon>Eukaryota</taxon>
        <taxon>Fungi</taxon>
        <taxon>Dikarya</taxon>
        <taxon>Basidiomycota</taxon>
        <taxon>Pucciniomycotina</taxon>
        <taxon>Pucciniomycetes</taxon>
        <taxon>Pucciniales</taxon>
        <taxon>Pucciniaceae</taxon>
        <taxon>Puccinia</taxon>
    </lineage>
</organism>
<evidence type="ECO:0000313" key="1">
    <source>
        <dbReference type="EMBL" id="PLW37832.1"/>
    </source>
</evidence>
<protein>
    <submittedName>
        <fullName evidence="1">Uncharacterized protein</fullName>
    </submittedName>
</protein>
<sequence>MSSFTAPSSTSNPPLTALALTLPQIPFFTAPFTASNPPITTSGLFPMIADLSQVIPSPLTFQAPVPGDVFSPPNALRLVCHIGGLHPHIPSLPYEFTIPGKLVQESKAFAKTMSATVT</sequence>
<dbReference type="Proteomes" id="UP000235388">
    <property type="component" value="Unassembled WGS sequence"/>
</dbReference>
<reference evidence="1 2" key="1">
    <citation type="submission" date="2017-11" db="EMBL/GenBank/DDBJ databases">
        <title>De novo assembly and phasing of dikaryotic genomes from two isolates of Puccinia coronata f. sp. avenae, the causal agent of oat crown rust.</title>
        <authorList>
            <person name="Miller M.E."/>
            <person name="Zhang Y."/>
            <person name="Omidvar V."/>
            <person name="Sperschneider J."/>
            <person name="Schwessinger B."/>
            <person name="Raley C."/>
            <person name="Palmer J.M."/>
            <person name="Garnica D."/>
            <person name="Upadhyaya N."/>
            <person name="Rathjen J."/>
            <person name="Taylor J.M."/>
            <person name="Park R.F."/>
            <person name="Dodds P.N."/>
            <person name="Hirsch C.D."/>
            <person name="Kianian S.F."/>
            <person name="Figueroa M."/>
        </authorList>
    </citation>
    <scope>NUCLEOTIDE SEQUENCE [LARGE SCALE GENOMIC DNA]</scope>
    <source>
        <strain evidence="1">12NC29</strain>
    </source>
</reference>
<evidence type="ECO:0000313" key="2">
    <source>
        <dbReference type="Proteomes" id="UP000235388"/>
    </source>
</evidence>
<proteinExistence type="predicted"/>
<comment type="caution">
    <text evidence="1">The sequence shown here is derived from an EMBL/GenBank/DDBJ whole genome shotgun (WGS) entry which is preliminary data.</text>
</comment>
<accession>A0A2N5UJA0</accession>
<dbReference type="EMBL" id="PGCJ01000216">
    <property type="protein sequence ID" value="PLW37832.1"/>
    <property type="molecule type" value="Genomic_DNA"/>
</dbReference>
<dbReference type="AlphaFoldDB" id="A0A2N5UJA0"/>
<keyword evidence="2" id="KW-1185">Reference proteome</keyword>
<dbReference type="OrthoDB" id="10516652at2759"/>
<gene>
    <name evidence="1" type="ORF">PCANC_21680</name>
</gene>
<name>A0A2N5UJA0_9BASI</name>